<gene>
    <name evidence="2" type="ORF">ADM99_09190</name>
</gene>
<dbReference type="Proteomes" id="UP000050430">
    <property type="component" value="Unassembled WGS sequence"/>
</dbReference>
<keyword evidence="1" id="KW-0472">Membrane</keyword>
<dbReference type="AlphaFoldDB" id="A0A0P6WSJ1"/>
<sequence>MHLLSSVLGKPALYLDPGSGSFILQVLLAALLGGGFAIKAYWKNIKKIFVKSSPEESDEEEETDEDSK</sequence>
<dbReference type="STRING" id="229920.ADM99_09190"/>
<feature type="transmembrane region" description="Helical" evidence="1">
    <location>
        <begin position="20"/>
        <end position="42"/>
    </location>
</feature>
<comment type="caution">
    <text evidence="2">The sequence shown here is derived from an EMBL/GenBank/DDBJ whole genome shotgun (WGS) entry which is preliminary data.</text>
</comment>
<dbReference type="EMBL" id="LGCK01000010">
    <property type="protein sequence ID" value="KPL71941.1"/>
    <property type="molecule type" value="Genomic_DNA"/>
</dbReference>
<accession>A0A0P6WSJ1</accession>
<reference evidence="2 3" key="1">
    <citation type="submission" date="2015-07" db="EMBL/GenBank/DDBJ databases">
        <title>Genome sequence of Leptolinea tardivitalis DSM 16556.</title>
        <authorList>
            <person name="Hemp J."/>
            <person name="Ward L.M."/>
            <person name="Pace L.A."/>
            <person name="Fischer W.W."/>
        </authorList>
    </citation>
    <scope>NUCLEOTIDE SEQUENCE [LARGE SCALE GENOMIC DNA]</scope>
    <source>
        <strain evidence="2 3">YMTK-2</strain>
    </source>
</reference>
<keyword evidence="1" id="KW-0812">Transmembrane</keyword>
<organism evidence="2 3">
    <name type="scientific">Leptolinea tardivitalis</name>
    <dbReference type="NCBI Taxonomy" id="229920"/>
    <lineage>
        <taxon>Bacteria</taxon>
        <taxon>Bacillati</taxon>
        <taxon>Chloroflexota</taxon>
        <taxon>Anaerolineae</taxon>
        <taxon>Anaerolineales</taxon>
        <taxon>Anaerolineaceae</taxon>
        <taxon>Leptolinea</taxon>
    </lineage>
</organism>
<keyword evidence="3" id="KW-1185">Reference proteome</keyword>
<evidence type="ECO:0000256" key="1">
    <source>
        <dbReference type="SAM" id="Phobius"/>
    </source>
</evidence>
<protein>
    <submittedName>
        <fullName evidence="2">Uncharacterized protein</fullName>
    </submittedName>
</protein>
<evidence type="ECO:0000313" key="3">
    <source>
        <dbReference type="Proteomes" id="UP000050430"/>
    </source>
</evidence>
<evidence type="ECO:0000313" key="2">
    <source>
        <dbReference type="EMBL" id="KPL71941.1"/>
    </source>
</evidence>
<proteinExistence type="predicted"/>
<keyword evidence="1" id="KW-1133">Transmembrane helix</keyword>
<name>A0A0P6WSJ1_9CHLR</name>